<evidence type="ECO:0000256" key="12">
    <source>
        <dbReference type="ARBA" id="ARBA00023235"/>
    </source>
</evidence>
<dbReference type="PROSITE" id="PS51217">
    <property type="entry name" value="UVRD_HELICASE_CTER"/>
    <property type="match status" value="1"/>
</dbReference>
<feature type="region of interest" description="DNA-binding and helicase activity, interacts with RecC" evidence="15">
    <location>
        <begin position="1"/>
        <end position="835"/>
    </location>
</feature>
<dbReference type="GO" id="GO:0005829">
    <property type="term" value="C:cytosol"/>
    <property type="evidence" value="ECO:0007669"/>
    <property type="project" value="TreeGrafter"/>
</dbReference>
<dbReference type="GO" id="GO:0000724">
    <property type="term" value="P:double-strand break repair via homologous recombination"/>
    <property type="evidence" value="ECO:0007669"/>
    <property type="project" value="UniProtKB-UniRule"/>
</dbReference>
<comment type="subunit">
    <text evidence="15">Heterotrimer of RecB, RecC and RecD. All subunits contribute to DNA-binding. Interacts with RecA.</text>
</comment>
<dbReference type="PROSITE" id="PS51198">
    <property type="entry name" value="UVRD_HELICASE_ATP_BIND"/>
    <property type="match status" value="1"/>
</dbReference>
<reference evidence="20 21" key="1">
    <citation type="submission" date="2018-02" db="EMBL/GenBank/DDBJ databases">
        <title>Novel Leptospira species isolated from soil and water in Japan.</title>
        <authorList>
            <person name="Nakao R."/>
            <person name="Masuzawa T."/>
        </authorList>
    </citation>
    <scope>NUCLEOTIDE SEQUENCE [LARGE SCALE GENOMIC DNA]</scope>
    <source>
        <strain evidence="20 21">YH101</strain>
    </source>
</reference>
<dbReference type="InterPro" id="IPR014017">
    <property type="entry name" value="DNA_helicase_UvrD-like_C"/>
</dbReference>
<feature type="binding site" evidence="15">
    <location>
        <position position="1049"/>
    </location>
    <ligand>
        <name>Mg(2+)</name>
        <dbReference type="ChEBI" id="CHEBI:18420"/>
    </ligand>
</feature>
<evidence type="ECO:0000256" key="15">
    <source>
        <dbReference type="HAMAP-Rule" id="MF_01485"/>
    </source>
</evidence>
<dbReference type="Gene3D" id="3.90.320.10">
    <property type="match status" value="1"/>
</dbReference>
<comment type="catalytic activity">
    <reaction evidence="14 15">
        <text>ATP + H2O = ADP + phosphate + H(+)</text>
        <dbReference type="Rhea" id="RHEA:13065"/>
        <dbReference type="ChEBI" id="CHEBI:15377"/>
        <dbReference type="ChEBI" id="CHEBI:15378"/>
        <dbReference type="ChEBI" id="CHEBI:30616"/>
        <dbReference type="ChEBI" id="CHEBI:43474"/>
        <dbReference type="ChEBI" id="CHEBI:456216"/>
        <dbReference type="EC" id="5.6.2.4"/>
    </reaction>
</comment>
<feature type="compositionally biased region" description="Basic and acidic residues" evidence="17">
    <location>
        <begin position="892"/>
        <end position="908"/>
    </location>
</feature>
<dbReference type="InterPro" id="IPR014016">
    <property type="entry name" value="UvrD-like_ATP-bd"/>
</dbReference>
<keyword evidence="6 15" id="KW-0347">Helicase</keyword>
<dbReference type="GO" id="GO:0009338">
    <property type="term" value="C:exodeoxyribonuclease V complex"/>
    <property type="evidence" value="ECO:0007669"/>
    <property type="project" value="TreeGrafter"/>
</dbReference>
<feature type="binding site" evidence="15">
    <location>
        <position position="928"/>
    </location>
    <ligand>
        <name>Mg(2+)</name>
        <dbReference type="ChEBI" id="CHEBI:18420"/>
    </ligand>
</feature>
<dbReference type="HAMAP" id="MF_01485">
    <property type="entry name" value="RecB"/>
    <property type="match status" value="1"/>
</dbReference>
<gene>
    <name evidence="15" type="primary">recB</name>
    <name evidence="20" type="ORF">LPTSP4_33460</name>
</gene>
<comment type="similarity">
    <text evidence="15">Belongs to the helicase family. UvrD subfamily.</text>
</comment>
<accession>A0A2P2E4J6</accession>
<evidence type="ECO:0000256" key="8">
    <source>
        <dbReference type="ARBA" id="ARBA00022840"/>
    </source>
</evidence>
<proteinExistence type="inferred from homology"/>
<name>A0A2P2E4J6_9LEPT</name>
<comment type="domain">
    <text evidence="15">The N-terminal DNA-binding domain is a ssDNA-dependent ATPase and has ATP-dependent 3'-5' helicase function. This domain interacts with RecC.</text>
</comment>
<evidence type="ECO:0000256" key="9">
    <source>
        <dbReference type="ARBA" id="ARBA00022842"/>
    </source>
</evidence>
<keyword evidence="8 15" id="KW-0067">ATP-binding</keyword>
<dbReference type="Gene3D" id="1.10.486.10">
    <property type="entry name" value="PCRA, domain 4"/>
    <property type="match status" value="1"/>
</dbReference>
<evidence type="ECO:0000259" key="19">
    <source>
        <dbReference type="PROSITE" id="PS51217"/>
    </source>
</evidence>
<dbReference type="InterPro" id="IPR000212">
    <property type="entry name" value="DNA_helicase_UvrD/REP"/>
</dbReference>
<feature type="region of interest" description="Nuclease activity, interacts with RecD and RecA" evidence="15">
    <location>
        <begin position="875"/>
        <end position="1157"/>
    </location>
</feature>
<feature type="active site" description="For nuclease activity" evidence="15">
    <location>
        <position position="1049"/>
    </location>
</feature>
<dbReference type="SUPFAM" id="SSF52980">
    <property type="entry name" value="Restriction endonuclease-like"/>
    <property type="match status" value="1"/>
</dbReference>
<comment type="miscellaneous">
    <text evidence="15">In the RecBCD complex, RecB has a slow 3'-5' helicase, an exonuclease activity and loads RecA onto ssDNA, RecD has a fast 5'-3' helicase activity, while RecC stimulates the ATPase and processivity of the RecB helicase and contributes to recognition of the Chi site.</text>
</comment>
<dbReference type="EC" id="3.1.11.5" evidence="15"/>
<dbReference type="SUPFAM" id="SSF52540">
    <property type="entry name" value="P-loop containing nucleoside triphosphate hydrolases"/>
    <property type="match status" value="1"/>
</dbReference>
<sequence length="1157" mass="135354">MSIEFIEASAGTGKTYRIMEILSDLMLKHKNEKENILLKVLVLTFTEKAAGELKSRLRQKIQSVLQNNPNDSSIERYLLEIDQVKISTIHGFCNSVLADYPIETNLGDDWKLVKEEDVLAEVLRDLEHNEWSALSVSREMLSCYLLASQFFSQWEETVLFAAKKILSGKEYALKPNPDIQLEDSSFIPKEDWNQLLTIVRTVIKESYDFQQSGKLLKEGQKKSETLQGLLEGLDSESPAENTDIVFQLSLLISRLQVSPFHTVDSAASAFLSPEDFTKRKTAGVDPAPRSDVLQHTSLVNEMISKLELCLQSLPIQEFLIRTIYHIASETKNRFNSGKYLSFDRMILLLKESLINNKQLLEELQNQFQFCLLDEFQDTDRNQFQIFETIFSKENQVLYMIGDPKQSIYSFRGADLRTYDYAKSKATRIQKLQTNFRSVPSLIEAMNVFFKSETSLFPILEEGMSFPIEYEEISAPTLESRKVDLASEQNEPPFQIIDFKIPLPRKEDRIKAWLQFIVSEIQNLMINDFSYLREGKLTKIKLSDFAILVRTNEDGIKTEDFLRRNNLPCSFYKQTGIYQSKEMDQVITILECLSDPNDPASYRKLLLSDLFLISPYDLIKFDEHSIESYEKKLIDQWRKLVISREFSELFKRIIEESRILFTTNTKDLMWERKITNFRQIFQSLLEEQIKGQSTLEDLITIAKEWRSQDRKVAEESLPLFDQETEKDTIKILTMHAAKGLEWPITFFFDLKGPGKHSLYEYQDEDQKWQLSFWNENDDLYKATQLNETKRLYYVALTRAKIRSYLHFFEVGKKINYFDLILAPLVQRCDTNNGKISRRRIEKIPKPNPKWEPKEEIQTRQTEIHFLEAPNVSLHERIHLHSYTSLKKGSHKEFTKVEDDAESHKGRSQEESLQAIDPLPSSAEIGTLLHKILEELEFGDFNSEHYETEPADWDSFLQEQFDWFGYESLYTEVSDLKTHIFRLIKNTVRTPFQLADGTKLMLSELHPSQLSREVDFHFVLNQTYSKDDLGNFLKGSIDLVFERNGKYYIVDYKSDRLPKYQLSDLQERIYQNQYDLQRDFYAFVFHKYLISLKGREYANSAFGGVLYLFLRGMNGEVNSGVYADFGQFEEGPWSGDRFERIETKIMRYIESTFRWEATN</sequence>
<dbReference type="EMBL" id="BFBB01000009">
    <property type="protein sequence ID" value="GBF51808.1"/>
    <property type="molecule type" value="Genomic_DNA"/>
</dbReference>
<dbReference type="Gene3D" id="3.40.50.300">
    <property type="entry name" value="P-loop containing nucleotide triphosphate hydrolases"/>
    <property type="match status" value="2"/>
</dbReference>
<keyword evidence="2 15" id="KW-0479">Metal-binding</keyword>
<dbReference type="Proteomes" id="UP000245133">
    <property type="component" value="Unassembled WGS sequence"/>
</dbReference>
<keyword evidence="4 15" id="KW-0227">DNA damage</keyword>
<dbReference type="GO" id="GO:0008854">
    <property type="term" value="F:exodeoxyribonuclease V activity"/>
    <property type="evidence" value="ECO:0007669"/>
    <property type="project" value="UniProtKB-EC"/>
</dbReference>
<keyword evidence="10 15" id="KW-0238">DNA-binding</keyword>
<comment type="domain">
    <text evidence="15">The C-terminal domain has nuclease activity and interacts with RecD. It interacts with RecA, facilitating its loading onto ssDNA.</text>
</comment>
<dbReference type="InterPro" id="IPR004586">
    <property type="entry name" value="RecB"/>
</dbReference>
<organism evidence="20 21">
    <name type="scientific">Leptospira ryugenii</name>
    <dbReference type="NCBI Taxonomy" id="1917863"/>
    <lineage>
        <taxon>Bacteria</taxon>
        <taxon>Pseudomonadati</taxon>
        <taxon>Spirochaetota</taxon>
        <taxon>Spirochaetia</taxon>
        <taxon>Leptospirales</taxon>
        <taxon>Leptospiraceae</taxon>
        <taxon>Leptospira</taxon>
    </lineage>
</organism>
<evidence type="ECO:0000256" key="7">
    <source>
        <dbReference type="ARBA" id="ARBA00022839"/>
    </source>
</evidence>
<dbReference type="Pfam" id="PF13361">
    <property type="entry name" value="UvrD_C"/>
    <property type="match status" value="1"/>
</dbReference>
<comment type="caution">
    <text evidence="20">The sequence shown here is derived from an EMBL/GenBank/DDBJ whole genome shotgun (WGS) entry which is preliminary data.</text>
</comment>
<evidence type="ECO:0000259" key="18">
    <source>
        <dbReference type="PROSITE" id="PS51198"/>
    </source>
</evidence>
<dbReference type="CDD" id="cd22352">
    <property type="entry name" value="RecB_C-like"/>
    <property type="match status" value="1"/>
</dbReference>
<comment type="catalytic activity">
    <reaction evidence="13 15">
        <text>Couples ATP hydrolysis with the unwinding of duplex DNA by translocating in the 3'-5' direction.</text>
        <dbReference type="EC" id="5.6.2.4"/>
    </reaction>
</comment>
<evidence type="ECO:0000313" key="21">
    <source>
        <dbReference type="Proteomes" id="UP000245133"/>
    </source>
</evidence>
<evidence type="ECO:0000256" key="1">
    <source>
        <dbReference type="ARBA" id="ARBA00022722"/>
    </source>
</evidence>
<dbReference type="PANTHER" id="PTHR11070">
    <property type="entry name" value="UVRD / RECB / PCRA DNA HELICASE FAMILY MEMBER"/>
    <property type="match status" value="1"/>
</dbReference>
<dbReference type="InterPro" id="IPR011335">
    <property type="entry name" value="Restrct_endonuc-II-like"/>
</dbReference>
<evidence type="ECO:0000313" key="20">
    <source>
        <dbReference type="EMBL" id="GBF51808.1"/>
    </source>
</evidence>
<dbReference type="InterPro" id="IPR038726">
    <property type="entry name" value="PDDEXK_AddAB-type"/>
</dbReference>
<keyword evidence="7 15" id="KW-0269">Exonuclease</keyword>
<dbReference type="Pfam" id="PF00580">
    <property type="entry name" value="UvrD-helicase"/>
    <property type="match status" value="1"/>
</dbReference>
<evidence type="ECO:0000256" key="13">
    <source>
        <dbReference type="ARBA" id="ARBA00034617"/>
    </source>
</evidence>
<dbReference type="GO" id="GO:0005524">
    <property type="term" value="F:ATP binding"/>
    <property type="evidence" value="ECO:0007669"/>
    <property type="project" value="UniProtKB-UniRule"/>
</dbReference>
<dbReference type="RefSeq" id="WP_108978205.1">
    <property type="nucleotide sequence ID" value="NZ_BFBB01000009.1"/>
</dbReference>
<keyword evidence="5 15" id="KW-0378">Hydrolase</keyword>
<keyword evidence="12 15" id="KW-0413">Isomerase</keyword>
<comment type="cofactor">
    <cofactor evidence="15">
        <name>Mg(2+)</name>
        <dbReference type="ChEBI" id="CHEBI:18420"/>
    </cofactor>
    <text evidence="15">Binds 1 Mg(2+) ion per subunit.</text>
</comment>
<dbReference type="AlphaFoldDB" id="A0A2P2E4J6"/>
<dbReference type="GO" id="GO:0043138">
    <property type="term" value="F:3'-5' DNA helicase activity"/>
    <property type="evidence" value="ECO:0007669"/>
    <property type="project" value="UniProtKB-UniRule"/>
</dbReference>
<feature type="binding site" evidence="16">
    <location>
        <begin position="8"/>
        <end position="15"/>
    </location>
    <ligand>
        <name>ATP</name>
        <dbReference type="ChEBI" id="CHEBI:30616"/>
    </ligand>
</feature>
<evidence type="ECO:0000256" key="11">
    <source>
        <dbReference type="ARBA" id="ARBA00023204"/>
    </source>
</evidence>
<evidence type="ECO:0000256" key="3">
    <source>
        <dbReference type="ARBA" id="ARBA00022741"/>
    </source>
</evidence>
<feature type="binding site" evidence="15">
    <location>
        <position position="1036"/>
    </location>
    <ligand>
        <name>Mg(2+)</name>
        <dbReference type="ChEBI" id="CHEBI:18420"/>
    </ligand>
</feature>
<keyword evidence="21" id="KW-1185">Reference proteome</keyword>
<evidence type="ECO:0000256" key="16">
    <source>
        <dbReference type="PROSITE-ProRule" id="PRU00560"/>
    </source>
</evidence>
<keyword evidence="11 15" id="KW-0234">DNA repair</keyword>
<feature type="domain" description="UvrD-like helicase C-terminal" evidence="19">
    <location>
        <begin position="456"/>
        <end position="738"/>
    </location>
</feature>
<dbReference type="Pfam" id="PF12705">
    <property type="entry name" value="PDDEXK_1"/>
    <property type="match status" value="1"/>
</dbReference>
<evidence type="ECO:0000256" key="17">
    <source>
        <dbReference type="SAM" id="MobiDB-lite"/>
    </source>
</evidence>
<dbReference type="Gene3D" id="1.10.3170.10">
    <property type="entry name" value="Recbcd, chain B, domain 2"/>
    <property type="match status" value="1"/>
</dbReference>
<evidence type="ECO:0000256" key="5">
    <source>
        <dbReference type="ARBA" id="ARBA00022801"/>
    </source>
</evidence>
<evidence type="ECO:0000256" key="4">
    <source>
        <dbReference type="ARBA" id="ARBA00022763"/>
    </source>
</evidence>
<keyword evidence="3 15" id="KW-0547">Nucleotide-binding</keyword>
<dbReference type="GO" id="GO:0000287">
    <property type="term" value="F:magnesium ion binding"/>
    <property type="evidence" value="ECO:0007669"/>
    <property type="project" value="UniProtKB-UniRule"/>
</dbReference>
<protein>
    <recommendedName>
        <fullName evidence="15">RecBCD enzyme subunit RecB</fullName>
        <ecNumber evidence="15">3.1.11.5</ecNumber>
        <ecNumber evidence="15">5.6.2.4</ecNumber>
    </recommendedName>
    <alternativeName>
        <fullName evidence="15">DNA 3'-5' helicase subunit RecB</fullName>
    </alternativeName>
    <alternativeName>
        <fullName evidence="15">Exonuclease V subunit RecB</fullName>
        <shortName evidence="15">ExoV subunit RecB</shortName>
    </alternativeName>
    <alternativeName>
        <fullName evidence="15">Helicase/nuclease RecBCD subunit RecB</fullName>
    </alternativeName>
</protein>
<dbReference type="OrthoDB" id="9810135at2"/>
<keyword evidence="9 15" id="KW-0460">Magnesium</keyword>
<comment type="function">
    <text evidence="15">A helicase/nuclease that prepares dsDNA breaks (DSB) for recombinational DNA repair. Binds to DSBs and unwinds DNA via a highly rapid and processive ATP-dependent bidirectional helicase activity. Unwinds dsDNA until it encounters a Chi (crossover hotspot instigator) sequence from the 3' direction. Cuts ssDNA a few nucleotides 3' to the Chi site. The properties and activities of the enzyme are changed at Chi. The Chi-altered holoenzyme produces a long 3'-ssDNA overhang and facilitates RecA-binding to the ssDNA for homologous DNA recombination and repair. Holoenzyme degrades any linearized DNA that is unable to undergo homologous recombination. In the holoenzyme this subunit contributes ATPase, 3'-5' helicase, exonuclease activity and loads RecA onto ssDNA.</text>
</comment>
<dbReference type="GO" id="GO:0003677">
    <property type="term" value="F:DNA binding"/>
    <property type="evidence" value="ECO:0007669"/>
    <property type="project" value="UniProtKB-UniRule"/>
</dbReference>
<feature type="region of interest" description="Disordered" evidence="17">
    <location>
        <begin position="892"/>
        <end position="912"/>
    </location>
</feature>
<evidence type="ECO:0000256" key="14">
    <source>
        <dbReference type="ARBA" id="ARBA00048988"/>
    </source>
</evidence>
<keyword evidence="1 15" id="KW-0540">Nuclease</keyword>
<evidence type="ECO:0000256" key="6">
    <source>
        <dbReference type="ARBA" id="ARBA00022806"/>
    </source>
</evidence>
<evidence type="ECO:0000256" key="2">
    <source>
        <dbReference type="ARBA" id="ARBA00022723"/>
    </source>
</evidence>
<comment type="catalytic activity">
    <reaction evidence="15">
        <text>Exonucleolytic cleavage (in the presence of ATP) in either 5'- to 3'- or 3'- to 5'-direction to yield 5'-phosphooligonucleotides.</text>
        <dbReference type="EC" id="3.1.11.5"/>
    </reaction>
</comment>
<feature type="domain" description="UvrD-like helicase ATP-binding" evidence="18">
    <location>
        <begin position="1"/>
        <end position="438"/>
    </location>
</feature>
<dbReference type="EC" id="5.6.2.4" evidence="15"/>
<dbReference type="InterPro" id="IPR011604">
    <property type="entry name" value="PDDEXK-like_dom_sf"/>
</dbReference>
<evidence type="ECO:0000256" key="10">
    <source>
        <dbReference type="ARBA" id="ARBA00023125"/>
    </source>
</evidence>
<dbReference type="InterPro" id="IPR027417">
    <property type="entry name" value="P-loop_NTPase"/>
</dbReference>
<dbReference type="PANTHER" id="PTHR11070:SF23">
    <property type="entry name" value="RECBCD ENZYME SUBUNIT RECB"/>
    <property type="match status" value="1"/>
</dbReference>